<name>A0A2U1CKD6_9BURK</name>
<reference evidence="2 3" key="1">
    <citation type="submission" date="2018-04" db="EMBL/GenBank/DDBJ databases">
        <title>Genomic Encyclopedia of Type Strains, Phase IV (KMG-IV): sequencing the most valuable type-strain genomes for metagenomic binning, comparative biology and taxonomic classification.</title>
        <authorList>
            <person name="Goeker M."/>
        </authorList>
    </citation>
    <scope>NUCLEOTIDE SEQUENCE [LARGE SCALE GENOMIC DNA]</scope>
    <source>
        <strain evidence="2 3">DSM 10065</strain>
    </source>
</reference>
<evidence type="ECO:0000256" key="1">
    <source>
        <dbReference type="SAM" id="SignalP"/>
    </source>
</evidence>
<dbReference type="STRING" id="1231391.GCA_000308195_02306"/>
<dbReference type="OrthoDB" id="8683086at2"/>
<dbReference type="Proteomes" id="UP000246145">
    <property type="component" value="Unassembled WGS sequence"/>
</dbReference>
<accession>A0A2U1CKD6</accession>
<protein>
    <submittedName>
        <fullName evidence="2">Uncharacterized protein</fullName>
    </submittedName>
</protein>
<keyword evidence="3" id="KW-1185">Reference proteome</keyword>
<feature type="signal peptide" evidence="1">
    <location>
        <begin position="1"/>
        <end position="26"/>
    </location>
</feature>
<sequence length="165" mass="18117">MRRHHPTRPVFLLLCLLGATLGGASAASTNWPAAPSRLVFDTPYGTLQVQNNEYVYESRLHFNNTDVAPVVEGLLNIPYAFSLPAAQVALVSISTGDPECPVSYRWVVLEEKGYTLSNSFGSCSDQIKVSVKGHTFLVQTPNSQMPGKIDVYAYDGKTVRKRTQP</sequence>
<evidence type="ECO:0000313" key="3">
    <source>
        <dbReference type="Proteomes" id="UP000246145"/>
    </source>
</evidence>
<keyword evidence="1" id="KW-0732">Signal</keyword>
<gene>
    <name evidence="2" type="ORF">C7440_3032</name>
</gene>
<dbReference type="AlphaFoldDB" id="A0A2U1CKD6"/>
<dbReference type="EMBL" id="QEKO01000004">
    <property type="protein sequence ID" value="PVY61479.1"/>
    <property type="molecule type" value="Genomic_DNA"/>
</dbReference>
<proteinExistence type="predicted"/>
<organism evidence="2 3">
    <name type="scientific">Pusillimonas noertemannii</name>
    <dbReference type="NCBI Taxonomy" id="305977"/>
    <lineage>
        <taxon>Bacteria</taxon>
        <taxon>Pseudomonadati</taxon>
        <taxon>Pseudomonadota</taxon>
        <taxon>Betaproteobacteria</taxon>
        <taxon>Burkholderiales</taxon>
        <taxon>Alcaligenaceae</taxon>
        <taxon>Pusillimonas</taxon>
    </lineage>
</organism>
<feature type="chain" id="PRO_5015494453" evidence="1">
    <location>
        <begin position="27"/>
        <end position="165"/>
    </location>
</feature>
<dbReference type="RefSeq" id="WP_116519098.1">
    <property type="nucleotide sequence ID" value="NZ_JACCEX010000004.1"/>
</dbReference>
<comment type="caution">
    <text evidence="2">The sequence shown here is derived from an EMBL/GenBank/DDBJ whole genome shotgun (WGS) entry which is preliminary data.</text>
</comment>
<evidence type="ECO:0000313" key="2">
    <source>
        <dbReference type="EMBL" id="PVY61479.1"/>
    </source>
</evidence>